<feature type="non-terminal residue" evidence="2">
    <location>
        <position position="1"/>
    </location>
</feature>
<reference evidence="2" key="1">
    <citation type="submission" date="2022-02" db="EMBL/GenBank/DDBJ databases">
        <authorList>
            <person name="Henning P.M."/>
            <person name="McCubbin A.G."/>
            <person name="Shore J.S."/>
        </authorList>
    </citation>
    <scope>NUCLEOTIDE SEQUENCE</scope>
    <source>
        <strain evidence="2">F60SS</strain>
        <tissue evidence="2">Leaves</tissue>
    </source>
</reference>
<protein>
    <submittedName>
        <fullName evidence="2">Uncharacterized protein</fullName>
    </submittedName>
</protein>
<dbReference type="AlphaFoldDB" id="A0A9Q0FLE6"/>
<comment type="caution">
    <text evidence="2">The sequence shown here is derived from an EMBL/GenBank/DDBJ whole genome shotgun (WGS) entry which is preliminary data.</text>
</comment>
<dbReference type="Proteomes" id="UP001141552">
    <property type="component" value="Unassembled WGS sequence"/>
</dbReference>
<proteinExistence type="predicted"/>
<dbReference type="EMBL" id="JAKUCV010004898">
    <property type="protein sequence ID" value="KAJ4833659.1"/>
    <property type="molecule type" value="Genomic_DNA"/>
</dbReference>
<keyword evidence="3" id="KW-1185">Reference proteome</keyword>
<reference evidence="2" key="2">
    <citation type="journal article" date="2023" name="Plants (Basel)">
        <title>Annotation of the Turnera subulata (Passifloraceae) Draft Genome Reveals the S-Locus Evolved after the Divergence of Turneroideae from Passifloroideae in a Stepwise Manner.</title>
        <authorList>
            <person name="Henning P.M."/>
            <person name="Roalson E.H."/>
            <person name="Mir W."/>
            <person name="McCubbin A.G."/>
            <person name="Shore J.S."/>
        </authorList>
    </citation>
    <scope>NUCLEOTIDE SEQUENCE</scope>
    <source>
        <strain evidence="2">F60SS</strain>
    </source>
</reference>
<sequence>PTTTPPSSCTAATTAVLLSSSFLPRRPTASCRPTPLPSSQTHAAAPPPHCRRRRTPPTAEQPPLHLLCRRLHRLHAATPPRPCLSPSRRLVKVRKTRPIWLLHGSDRPTGRVCCWIWARICGL</sequence>
<evidence type="ECO:0000256" key="1">
    <source>
        <dbReference type="SAM" id="MobiDB-lite"/>
    </source>
</evidence>
<accession>A0A9Q0FLE6</accession>
<evidence type="ECO:0000313" key="3">
    <source>
        <dbReference type="Proteomes" id="UP001141552"/>
    </source>
</evidence>
<name>A0A9Q0FLE6_9ROSI</name>
<organism evidence="2 3">
    <name type="scientific">Turnera subulata</name>
    <dbReference type="NCBI Taxonomy" id="218843"/>
    <lineage>
        <taxon>Eukaryota</taxon>
        <taxon>Viridiplantae</taxon>
        <taxon>Streptophyta</taxon>
        <taxon>Embryophyta</taxon>
        <taxon>Tracheophyta</taxon>
        <taxon>Spermatophyta</taxon>
        <taxon>Magnoliopsida</taxon>
        <taxon>eudicotyledons</taxon>
        <taxon>Gunneridae</taxon>
        <taxon>Pentapetalae</taxon>
        <taxon>rosids</taxon>
        <taxon>fabids</taxon>
        <taxon>Malpighiales</taxon>
        <taxon>Passifloraceae</taxon>
        <taxon>Turnera</taxon>
    </lineage>
</organism>
<feature type="region of interest" description="Disordered" evidence="1">
    <location>
        <begin position="26"/>
        <end position="61"/>
    </location>
</feature>
<evidence type="ECO:0000313" key="2">
    <source>
        <dbReference type="EMBL" id="KAJ4833659.1"/>
    </source>
</evidence>
<gene>
    <name evidence="2" type="ORF">Tsubulata_001297</name>
</gene>